<dbReference type="PANTHER" id="PTHR35889:SF3">
    <property type="entry name" value="F-BOX DOMAIN-CONTAINING PROTEIN"/>
    <property type="match status" value="1"/>
</dbReference>
<feature type="domain" description="DUF1549" evidence="1">
    <location>
        <begin position="48"/>
        <end position="237"/>
    </location>
</feature>
<proteinExistence type="predicted"/>
<evidence type="ECO:0000259" key="1">
    <source>
        <dbReference type="Pfam" id="PF07583"/>
    </source>
</evidence>
<dbReference type="eggNOG" id="COG5492">
    <property type="taxonomic scope" value="Bacteria"/>
</dbReference>
<keyword evidence="4" id="KW-1185">Reference proteome</keyword>
<dbReference type="InterPro" id="IPR011444">
    <property type="entry name" value="DUF1549"/>
</dbReference>
<dbReference type="EMBL" id="CP003364">
    <property type="protein sequence ID" value="AGA30817.1"/>
    <property type="molecule type" value="Genomic_DNA"/>
</dbReference>
<dbReference type="AlphaFoldDB" id="L0DNH2"/>
<name>L0DNH2_SINAD</name>
<evidence type="ECO:0000313" key="3">
    <source>
        <dbReference type="EMBL" id="AGA30817.1"/>
    </source>
</evidence>
<feature type="domain" description="DUF1553" evidence="2">
    <location>
        <begin position="282"/>
        <end position="397"/>
    </location>
</feature>
<dbReference type="Pfam" id="PF07583">
    <property type="entry name" value="PSCyt2"/>
    <property type="match status" value="1"/>
</dbReference>
<evidence type="ECO:0008006" key="5">
    <source>
        <dbReference type="Google" id="ProtNLM"/>
    </source>
</evidence>
<sequence length="531" mass="59973">MWIRNILFLALMLGGAAALRANFFPPRSSAPIQRPTQSPVPPELVARVDRSFRLQWTEEGLVPAKRAAELTILRRMELALTGSIPSLEEIRRFEAGPSGRRLDDRLDGLFRDRRASDYLAERLARTYVGTEGGPFLFYRRRRFLTWLSDQLLANRPYDQLIRELIAANGIWTDRPATNFVTVTYDPETKRPDAERLAGRTARAFLGVRLDCAQCHDHPFQPWKQSDFQGLAAFFGEVGTGLTGIRDRSTKFEVTNRKTGKLETIAPHVPFLPELRPADGPLRSQLARWVTDPKNAYFPRATVNRVWALMFGRALVEPIDDLPPESDLPPVLIELADDFVAHGYDLQRLIRLIVATEVFQLESATEEDVSESQEQGWSVFPITRLRPEQIVGGVIQAGSLSTIDSDSPILVRLARSLGERDFVNRYGDTGEDEFGTGCGTIPQRLLMMNGELVQNKTRDTFFNAAKRVGSLAQTDRASVEVAYLTVLTRRPTPEESAHFEARLAGTRGDKRSERMADFFWTLLNATEFSWNH</sequence>
<dbReference type="InterPro" id="IPR022655">
    <property type="entry name" value="DUF1553"/>
</dbReference>
<dbReference type="PANTHER" id="PTHR35889">
    <property type="entry name" value="CYCLOINULO-OLIGOSACCHARIDE FRUCTANOTRANSFERASE-RELATED"/>
    <property type="match status" value="1"/>
</dbReference>
<dbReference type="RefSeq" id="WP_015249893.1">
    <property type="nucleotide sequence ID" value="NC_019892.1"/>
</dbReference>
<dbReference type="STRING" id="886293.Sinac_6747"/>
<evidence type="ECO:0000259" key="2">
    <source>
        <dbReference type="Pfam" id="PF07587"/>
    </source>
</evidence>
<gene>
    <name evidence="3" type="ordered locus">Sinac_6747</name>
</gene>
<dbReference type="Proteomes" id="UP000010798">
    <property type="component" value="Chromosome"/>
</dbReference>
<dbReference type="KEGG" id="saci:Sinac_6747"/>
<protein>
    <recommendedName>
        <fullName evidence="5">DUF1549 domain-containing protein</fullName>
    </recommendedName>
</protein>
<dbReference type="HOGENOM" id="CLU_005632_2_0_0"/>
<organism evidence="3 4">
    <name type="scientific">Singulisphaera acidiphila (strain ATCC BAA-1392 / DSM 18658 / VKM B-2454 / MOB10)</name>
    <dbReference type="NCBI Taxonomy" id="886293"/>
    <lineage>
        <taxon>Bacteria</taxon>
        <taxon>Pseudomonadati</taxon>
        <taxon>Planctomycetota</taxon>
        <taxon>Planctomycetia</taxon>
        <taxon>Isosphaerales</taxon>
        <taxon>Isosphaeraceae</taxon>
        <taxon>Singulisphaera</taxon>
    </lineage>
</organism>
<dbReference type="Pfam" id="PF07587">
    <property type="entry name" value="PSD1"/>
    <property type="match status" value="1"/>
</dbReference>
<dbReference type="OrthoDB" id="289126at2"/>
<evidence type="ECO:0000313" key="4">
    <source>
        <dbReference type="Proteomes" id="UP000010798"/>
    </source>
</evidence>
<reference evidence="3 4" key="1">
    <citation type="submission" date="2012-02" db="EMBL/GenBank/DDBJ databases">
        <title>Complete sequence of chromosome of Singulisphaera acidiphila DSM 18658.</title>
        <authorList>
            <consortium name="US DOE Joint Genome Institute (JGI-PGF)"/>
            <person name="Lucas S."/>
            <person name="Copeland A."/>
            <person name="Lapidus A."/>
            <person name="Glavina del Rio T."/>
            <person name="Dalin E."/>
            <person name="Tice H."/>
            <person name="Bruce D."/>
            <person name="Goodwin L."/>
            <person name="Pitluck S."/>
            <person name="Peters L."/>
            <person name="Ovchinnikova G."/>
            <person name="Chertkov O."/>
            <person name="Kyrpides N."/>
            <person name="Mavromatis K."/>
            <person name="Ivanova N."/>
            <person name="Brettin T."/>
            <person name="Detter J.C."/>
            <person name="Han C."/>
            <person name="Larimer F."/>
            <person name="Land M."/>
            <person name="Hauser L."/>
            <person name="Markowitz V."/>
            <person name="Cheng J.-F."/>
            <person name="Hugenholtz P."/>
            <person name="Woyke T."/>
            <person name="Wu D."/>
            <person name="Tindall B."/>
            <person name="Pomrenke H."/>
            <person name="Brambilla E."/>
            <person name="Klenk H.-P."/>
            <person name="Eisen J.A."/>
        </authorList>
    </citation>
    <scope>NUCLEOTIDE SEQUENCE [LARGE SCALE GENOMIC DNA]</scope>
    <source>
        <strain evidence="4">ATCC BAA-1392 / DSM 18658 / VKM B-2454 / MOB10</strain>
    </source>
</reference>
<accession>L0DNH2</accession>